<reference evidence="1 2" key="1">
    <citation type="submission" date="2016-06" db="EMBL/GenBank/DDBJ databases">
        <title>Genome sequence of halotolerant plant growth promoting strain of Halomonas elongata HEK1 isolated from salterns of Rann of Kutch, Gujarat, India.</title>
        <authorList>
            <person name="Gaba S."/>
            <person name="Singh R.N."/>
            <person name="Abrol S."/>
            <person name="Kaushik R."/>
            <person name="Saxena A.K."/>
        </authorList>
    </citation>
    <scope>NUCLEOTIDE SEQUENCE [LARGE SCALE GENOMIC DNA]</scope>
    <source>
        <strain evidence="1 2">HEK1</strain>
    </source>
</reference>
<dbReference type="AlphaFoldDB" id="A0A1B8P516"/>
<gene>
    <name evidence="1" type="ORF">A8U91_01686</name>
</gene>
<proteinExistence type="predicted"/>
<organism evidence="1 2">
    <name type="scientific">Halomonas elongata</name>
    <dbReference type="NCBI Taxonomy" id="2746"/>
    <lineage>
        <taxon>Bacteria</taxon>
        <taxon>Pseudomonadati</taxon>
        <taxon>Pseudomonadota</taxon>
        <taxon>Gammaproteobacteria</taxon>
        <taxon>Oceanospirillales</taxon>
        <taxon>Halomonadaceae</taxon>
        <taxon>Halomonas</taxon>
    </lineage>
</organism>
<comment type="caution">
    <text evidence="1">The sequence shown here is derived from an EMBL/GenBank/DDBJ whole genome shotgun (WGS) entry which is preliminary data.</text>
</comment>
<accession>A0A1B8P516</accession>
<protein>
    <submittedName>
        <fullName evidence="1">Uncharacterized protein</fullName>
    </submittedName>
</protein>
<dbReference type="Proteomes" id="UP000092504">
    <property type="component" value="Unassembled WGS sequence"/>
</dbReference>
<name>A0A1B8P516_HALEL</name>
<sequence>MARRIAVEKMIGTARQRLDLHAVEAPQPLIDGLLTRLIGHAVKLGTIAGRQYRGLAHFGQATQFVQRLLELRRSESDPFANLERRGAVIDSQGKKRHASVS</sequence>
<dbReference type="EMBL" id="MAJD01000001">
    <property type="protein sequence ID" value="OBX37328.1"/>
    <property type="molecule type" value="Genomic_DNA"/>
</dbReference>
<evidence type="ECO:0000313" key="2">
    <source>
        <dbReference type="Proteomes" id="UP000092504"/>
    </source>
</evidence>
<evidence type="ECO:0000313" key="1">
    <source>
        <dbReference type="EMBL" id="OBX37328.1"/>
    </source>
</evidence>